<gene>
    <name evidence="1" type="ORF">NX786_00720</name>
</gene>
<dbReference type="PRINTS" id="PR00507">
    <property type="entry name" value="N12N6MTFRASE"/>
</dbReference>
<sequence length="376" mass="40796">MHFLGGLDESWLELGVGTGRLLDACLSTNAPSAYIGVEKDLSLIGQCQPAFVRNLLHADVLIPEVLAKVLGDKVFTRSVGNPPYGCMALPDAALRRIDALCPGLYLVNGWGNLDLYFVLESLARLRRPGQAGFIVSAAVAADVKLAAFRKNLIDVASEVLCYELPIDTFGNKAEVQSYMLIAKFGRTKRRCVVKVGRLAGQDFDVAEERSIHPEVGAARLDLGYHKFADLTASLQAKSGSFTMRELGASIIRGSRTHHQFLDLEVPHFHTSDFPPGGGNVEFDHIDTCSFQLACGGDILVPRVGTRCLDRHALVATGSRPYTEAVYRVRVPSRYVDRIASWIGSDVGTEWRVAAAKGACAKHLTVSALMQMPVLGS</sequence>
<dbReference type="Gene3D" id="3.40.50.150">
    <property type="entry name" value="Vaccinia Virus protein VP39"/>
    <property type="match status" value="1"/>
</dbReference>
<evidence type="ECO:0000313" key="1">
    <source>
        <dbReference type="EMBL" id="MCS0627870.1"/>
    </source>
</evidence>
<proteinExistence type="predicted"/>
<dbReference type="InterPro" id="IPR029063">
    <property type="entry name" value="SAM-dependent_MTases_sf"/>
</dbReference>
<keyword evidence="2" id="KW-1185">Reference proteome</keyword>
<protein>
    <submittedName>
        <fullName evidence="1">Uncharacterized protein</fullName>
    </submittedName>
</protein>
<accession>A0ABT2BRX7</accession>
<reference evidence="1" key="1">
    <citation type="submission" date="2022-08" db="EMBL/GenBank/DDBJ databases">
        <title>Reclassification of Massilia species as members of the genera Telluria, Duganella, Pseudoduganella, Mokoshia gen. nov. and Zemynaea gen. nov. using orthogonal and non-orthogonal genome-based approaches.</title>
        <authorList>
            <person name="Bowman J.P."/>
        </authorList>
    </citation>
    <scope>NUCLEOTIDE SEQUENCE</scope>
    <source>
        <strain evidence="1">LMG 11547</strain>
    </source>
</reference>
<name>A0ABT2BRX7_9BURK</name>
<comment type="caution">
    <text evidence="1">The sequence shown here is derived from an EMBL/GenBank/DDBJ whole genome shotgun (WGS) entry which is preliminary data.</text>
</comment>
<evidence type="ECO:0000313" key="2">
    <source>
        <dbReference type="Proteomes" id="UP001165263"/>
    </source>
</evidence>
<dbReference type="Proteomes" id="UP001165263">
    <property type="component" value="Unassembled WGS sequence"/>
</dbReference>
<dbReference type="RefSeq" id="WP_259447131.1">
    <property type="nucleotide sequence ID" value="NZ_CP119520.1"/>
</dbReference>
<organism evidence="1 2">
    <name type="scientific">Telluria mixta</name>
    <dbReference type="NCBI Taxonomy" id="34071"/>
    <lineage>
        <taxon>Bacteria</taxon>
        <taxon>Pseudomonadati</taxon>
        <taxon>Pseudomonadota</taxon>
        <taxon>Betaproteobacteria</taxon>
        <taxon>Burkholderiales</taxon>
        <taxon>Oxalobacteraceae</taxon>
        <taxon>Telluria group</taxon>
        <taxon>Telluria</taxon>
    </lineage>
</organism>
<dbReference type="EMBL" id="JANUHC010000001">
    <property type="protein sequence ID" value="MCS0627870.1"/>
    <property type="molecule type" value="Genomic_DNA"/>
</dbReference>
<dbReference type="SUPFAM" id="SSF53335">
    <property type="entry name" value="S-adenosyl-L-methionine-dependent methyltransferases"/>
    <property type="match status" value="1"/>
</dbReference>